<dbReference type="Pfam" id="PF00300">
    <property type="entry name" value="His_Phos_1"/>
    <property type="match status" value="1"/>
</dbReference>
<keyword evidence="1" id="KW-0413">Isomerase</keyword>
<evidence type="ECO:0000313" key="1">
    <source>
        <dbReference type="EMBL" id="MBP1894844.1"/>
    </source>
</evidence>
<reference evidence="1 2" key="1">
    <citation type="submission" date="2021-03" db="EMBL/GenBank/DDBJ databases">
        <title>Genomic Encyclopedia of Type Strains, Phase IV (KMG-IV): sequencing the most valuable type-strain genomes for metagenomic binning, comparative biology and taxonomic classification.</title>
        <authorList>
            <person name="Goeker M."/>
        </authorList>
    </citation>
    <scope>NUCLEOTIDE SEQUENCE [LARGE SCALE GENOMIC DNA]</scope>
    <source>
        <strain evidence="1 2">DSM 15596</strain>
    </source>
</reference>
<dbReference type="InterPro" id="IPR050275">
    <property type="entry name" value="PGM_Phosphatase"/>
</dbReference>
<accession>A0ABS4FF22</accession>
<dbReference type="SUPFAM" id="SSF53254">
    <property type="entry name" value="Phosphoglycerate mutase-like"/>
    <property type="match status" value="1"/>
</dbReference>
<comment type="caution">
    <text evidence="1">The sequence shown here is derived from an EMBL/GenBank/DDBJ whole genome shotgun (WGS) entry which is preliminary data.</text>
</comment>
<dbReference type="InterPro" id="IPR029033">
    <property type="entry name" value="His_PPase_superfam"/>
</dbReference>
<dbReference type="EMBL" id="JAGGKI010000010">
    <property type="protein sequence ID" value="MBP1894844.1"/>
    <property type="molecule type" value="Genomic_DNA"/>
</dbReference>
<gene>
    <name evidence="1" type="ORF">J2Z18_003950</name>
</gene>
<evidence type="ECO:0000313" key="2">
    <source>
        <dbReference type="Proteomes" id="UP000706926"/>
    </source>
</evidence>
<dbReference type="PANTHER" id="PTHR48100:SF1">
    <property type="entry name" value="HISTIDINE PHOSPHATASE FAMILY PROTEIN-RELATED"/>
    <property type="match status" value="1"/>
</dbReference>
<dbReference type="EC" id="5.4.2.11" evidence="1"/>
<dbReference type="InterPro" id="IPR013078">
    <property type="entry name" value="His_Pase_superF_clade-1"/>
</dbReference>
<keyword evidence="2" id="KW-1185">Reference proteome</keyword>
<sequence>MTQLRNIYVVRHCQAEGQAPEARLTGIGMLQAARLAESFSDHAIDCMVSSPYARARQSIAPLAERLGLEVTLDERLTERVLSGSPSPDWREKLRLTYDDMGLCYDGGESSSTAMKRAVQAVEDILNQGCRNAVLVSHGNLISLLLKYFDDRIGFKEWEALTNPDVYRLSFPIDGGSPSLLRIWPA</sequence>
<protein>
    <submittedName>
        <fullName evidence="1">2,3-bisphosphoglycerate-dependent phosphoglycerate mutase</fullName>
        <ecNumber evidence="1">5.4.2.11</ecNumber>
    </submittedName>
</protein>
<dbReference type="GO" id="GO:0004619">
    <property type="term" value="F:phosphoglycerate mutase activity"/>
    <property type="evidence" value="ECO:0007669"/>
    <property type="project" value="UniProtKB-EC"/>
</dbReference>
<organism evidence="1 2">
    <name type="scientific">Paenibacillus lactis</name>
    <dbReference type="NCBI Taxonomy" id="228574"/>
    <lineage>
        <taxon>Bacteria</taxon>
        <taxon>Bacillati</taxon>
        <taxon>Bacillota</taxon>
        <taxon>Bacilli</taxon>
        <taxon>Bacillales</taxon>
        <taxon>Paenibacillaceae</taxon>
        <taxon>Paenibacillus</taxon>
    </lineage>
</organism>
<dbReference type="Gene3D" id="3.40.50.1240">
    <property type="entry name" value="Phosphoglycerate mutase-like"/>
    <property type="match status" value="1"/>
</dbReference>
<dbReference type="CDD" id="cd07067">
    <property type="entry name" value="HP_PGM_like"/>
    <property type="match status" value="1"/>
</dbReference>
<proteinExistence type="predicted"/>
<name>A0ABS4FF22_9BACL</name>
<dbReference type="SMART" id="SM00855">
    <property type="entry name" value="PGAM"/>
    <property type="match status" value="1"/>
</dbReference>
<dbReference type="PANTHER" id="PTHR48100">
    <property type="entry name" value="BROAD-SPECIFICITY PHOSPHATASE YOR283W-RELATED"/>
    <property type="match status" value="1"/>
</dbReference>
<dbReference type="Proteomes" id="UP000706926">
    <property type="component" value="Unassembled WGS sequence"/>
</dbReference>